<dbReference type="GO" id="GO:0031419">
    <property type="term" value="F:cobalamin binding"/>
    <property type="evidence" value="ECO:0007669"/>
    <property type="project" value="InterPro"/>
</dbReference>
<dbReference type="InterPro" id="IPR023404">
    <property type="entry name" value="rSAM_horseshoe"/>
</dbReference>
<evidence type="ECO:0000313" key="10">
    <source>
        <dbReference type="EMBL" id="MBT1708824.1"/>
    </source>
</evidence>
<reference evidence="10 11" key="1">
    <citation type="submission" date="2021-05" db="EMBL/GenBank/DDBJ databases">
        <title>A Polyphasic approach of four new species of the genus Ohtaekwangia: Ohtaekwangia histidinii sp. nov., Ohtaekwangia cretensis sp. nov., Ohtaekwangia indiensis sp. nov., Ohtaekwangia reichenbachii sp. nov. from diverse environment.</title>
        <authorList>
            <person name="Octaviana S."/>
        </authorList>
    </citation>
    <scope>NUCLEOTIDE SEQUENCE [LARGE SCALE GENOMIC DNA]</scope>
    <source>
        <strain evidence="10 11">PWU5</strain>
    </source>
</reference>
<evidence type="ECO:0000259" key="9">
    <source>
        <dbReference type="PROSITE" id="PS51918"/>
    </source>
</evidence>
<dbReference type="RefSeq" id="WP_254084415.1">
    <property type="nucleotide sequence ID" value="NZ_JAHESE010000009.1"/>
</dbReference>
<keyword evidence="5" id="KW-0479">Metal-binding</keyword>
<evidence type="ECO:0000313" key="11">
    <source>
        <dbReference type="Proteomes" id="UP001319080"/>
    </source>
</evidence>
<evidence type="ECO:0000256" key="3">
    <source>
        <dbReference type="ARBA" id="ARBA00022679"/>
    </source>
</evidence>
<accession>A0AAP2GQ15</accession>
<evidence type="ECO:0000256" key="5">
    <source>
        <dbReference type="ARBA" id="ARBA00022723"/>
    </source>
</evidence>
<evidence type="ECO:0000256" key="7">
    <source>
        <dbReference type="ARBA" id="ARBA00023014"/>
    </source>
</evidence>
<dbReference type="Pfam" id="PF02310">
    <property type="entry name" value="B12-binding"/>
    <property type="match status" value="1"/>
</dbReference>
<dbReference type="GO" id="GO:0051539">
    <property type="term" value="F:4 iron, 4 sulfur cluster binding"/>
    <property type="evidence" value="ECO:0007669"/>
    <property type="project" value="UniProtKB-KW"/>
</dbReference>
<dbReference type="PANTHER" id="PTHR43409">
    <property type="entry name" value="ANAEROBIC MAGNESIUM-PROTOPORPHYRIN IX MONOMETHYL ESTER CYCLASE-RELATED"/>
    <property type="match status" value="1"/>
</dbReference>
<dbReference type="CDD" id="cd02068">
    <property type="entry name" value="radical_SAM_B12_BD"/>
    <property type="match status" value="1"/>
</dbReference>
<evidence type="ECO:0000256" key="1">
    <source>
        <dbReference type="ARBA" id="ARBA00001966"/>
    </source>
</evidence>
<dbReference type="InterPro" id="IPR006158">
    <property type="entry name" value="Cobalamin-bd"/>
</dbReference>
<dbReference type="PROSITE" id="PS51918">
    <property type="entry name" value="RADICAL_SAM"/>
    <property type="match status" value="1"/>
</dbReference>
<evidence type="ECO:0000256" key="6">
    <source>
        <dbReference type="ARBA" id="ARBA00023004"/>
    </source>
</evidence>
<keyword evidence="3" id="KW-0808">Transferase</keyword>
<organism evidence="10 11">
    <name type="scientific">Dawidia cretensis</name>
    <dbReference type="NCBI Taxonomy" id="2782350"/>
    <lineage>
        <taxon>Bacteria</taxon>
        <taxon>Pseudomonadati</taxon>
        <taxon>Bacteroidota</taxon>
        <taxon>Cytophagia</taxon>
        <taxon>Cytophagales</taxon>
        <taxon>Chryseotaleaceae</taxon>
        <taxon>Dawidia</taxon>
    </lineage>
</organism>
<dbReference type="InterPro" id="IPR007197">
    <property type="entry name" value="rSAM"/>
</dbReference>
<dbReference type="SUPFAM" id="SSF102114">
    <property type="entry name" value="Radical SAM enzymes"/>
    <property type="match status" value="1"/>
</dbReference>
<sequence>MKVKMILPALTEAESPFWRPIKYSLFPPLGLATLAAYLSPYDTVELQDQHVERVDLDDRPDLVVIQVYITNAYRAYAFADHYRAKGSYVVLGGLHVTSLPEEAAPHADTIFLGPGEETFPQFLRDFRAKRPQKRYFSAVRTLEGIPPIRRDLIKRHLYLVPNSIVVTRGCPHHCTFCYKDAFFEGGKTFYTQAVDDALAEIDRLPGRHLYFLDDHLLGNVKFASALFEGMKGMNRVFQGASTVDSILRGNLIEQAAEAGLRSVFVGFETFSPENLRQSNKKQNLQKDYQRAVKRLHSLGIMINGSFVFGLDDDGPDVFKRTVDWGVSNGITTSTYHILTPYPGTALYTDMQRQGRMLTNNWDLYDTRHVVYQTRRLSAEALEEGYHWAYREFYRWSNITKASLTHDSAKHMLKHFLYSGGWKKFEPLWNVLIKTRSLENMLPLLEAILAKVRTKPEPAVEQPLPTSTTLTLQ</sequence>
<dbReference type="PROSITE" id="PS51332">
    <property type="entry name" value="B12_BINDING"/>
    <property type="match status" value="1"/>
</dbReference>
<name>A0AAP2GQ15_9BACT</name>
<evidence type="ECO:0000256" key="4">
    <source>
        <dbReference type="ARBA" id="ARBA00022691"/>
    </source>
</evidence>
<keyword evidence="4" id="KW-0949">S-adenosyl-L-methionine</keyword>
<dbReference type="SMART" id="SM00729">
    <property type="entry name" value="Elp3"/>
    <property type="match status" value="1"/>
</dbReference>
<dbReference type="InterPro" id="IPR006638">
    <property type="entry name" value="Elp3/MiaA/NifB-like_rSAM"/>
</dbReference>
<dbReference type="SFLD" id="SFLDG01082">
    <property type="entry name" value="B12-binding_domain_containing"/>
    <property type="match status" value="1"/>
</dbReference>
<feature type="domain" description="Radical SAM core" evidence="9">
    <location>
        <begin position="156"/>
        <end position="374"/>
    </location>
</feature>
<proteinExistence type="predicted"/>
<evidence type="ECO:0000259" key="8">
    <source>
        <dbReference type="PROSITE" id="PS51332"/>
    </source>
</evidence>
<dbReference type="EMBL" id="JAHESE010000009">
    <property type="protein sequence ID" value="MBT1708824.1"/>
    <property type="molecule type" value="Genomic_DNA"/>
</dbReference>
<dbReference type="InterPro" id="IPR051198">
    <property type="entry name" value="BchE-like"/>
</dbReference>
<keyword evidence="11" id="KW-1185">Reference proteome</keyword>
<dbReference type="CDD" id="cd01335">
    <property type="entry name" value="Radical_SAM"/>
    <property type="match status" value="1"/>
</dbReference>
<dbReference type="GO" id="GO:0005829">
    <property type="term" value="C:cytosol"/>
    <property type="evidence" value="ECO:0007669"/>
    <property type="project" value="TreeGrafter"/>
</dbReference>
<dbReference type="Gene3D" id="3.80.30.20">
    <property type="entry name" value="tm_1862 like domain"/>
    <property type="match status" value="1"/>
</dbReference>
<gene>
    <name evidence="10" type="ORF">KK062_11350</name>
</gene>
<protein>
    <submittedName>
        <fullName evidence="10">B12-binding domain-containing radical SAM protein</fullName>
    </submittedName>
</protein>
<dbReference type="GO" id="GO:0046872">
    <property type="term" value="F:metal ion binding"/>
    <property type="evidence" value="ECO:0007669"/>
    <property type="project" value="UniProtKB-KW"/>
</dbReference>
<dbReference type="Proteomes" id="UP001319080">
    <property type="component" value="Unassembled WGS sequence"/>
</dbReference>
<keyword evidence="2" id="KW-0489">Methyltransferase</keyword>
<evidence type="ECO:0000256" key="2">
    <source>
        <dbReference type="ARBA" id="ARBA00022603"/>
    </source>
</evidence>
<feature type="domain" description="B12-binding" evidence="8">
    <location>
        <begin position="1"/>
        <end position="133"/>
    </location>
</feature>
<keyword evidence="7" id="KW-0411">Iron-sulfur</keyword>
<keyword evidence="6" id="KW-0408">Iron</keyword>
<dbReference type="SFLD" id="SFLDG01123">
    <property type="entry name" value="methyltransferase_(Class_B)"/>
    <property type="match status" value="1"/>
</dbReference>
<dbReference type="SFLD" id="SFLDS00029">
    <property type="entry name" value="Radical_SAM"/>
    <property type="match status" value="1"/>
</dbReference>
<comment type="caution">
    <text evidence="10">The sequence shown here is derived from an EMBL/GenBank/DDBJ whole genome shotgun (WGS) entry which is preliminary data.</text>
</comment>
<comment type="cofactor">
    <cofactor evidence="1">
        <name>[4Fe-4S] cluster</name>
        <dbReference type="ChEBI" id="CHEBI:49883"/>
    </cofactor>
</comment>
<dbReference type="InterPro" id="IPR058240">
    <property type="entry name" value="rSAM_sf"/>
</dbReference>
<dbReference type="InterPro" id="IPR034466">
    <property type="entry name" value="Methyltransferase_Class_B"/>
</dbReference>
<dbReference type="Pfam" id="PF04055">
    <property type="entry name" value="Radical_SAM"/>
    <property type="match status" value="1"/>
</dbReference>
<dbReference type="AlphaFoldDB" id="A0AAP2GQ15"/>
<dbReference type="Gene3D" id="3.40.50.280">
    <property type="entry name" value="Cobalamin-binding domain"/>
    <property type="match status" value="1"/>
</dbReference>
<dbReference type="PANTHER" id="PTHR43409:SF7">
    <property type="entry name" value="BLL1977 PROTEIN"/>
    <property type="match status" value="1"/>
</dbReference>
<dbReference type="GO" id="GO:0003824">
    <property type="term" value="F:catalytic activity"/>
    <property type="evidence" value="ECO:0007669"/>
    <property type="project" value="InterPro"/>
</dbReference>